<comment type="caution">
    <text evidence="9">The sequence shown here is derived from an EMBL/GenBank/DDBJ whole genome shotgun (WGS) entry which is preliminary data.</text>
</comment>
<dbReference type="InterPro" id="IPR000262">
    <property type="entry name" value="FMN-dep_DH"/>
</dbReference>
<comment type="similarity">
    <text evidence="5">Belongs to the FMN-dependent alpha-hydroxy acid dehydrogenase family.</text>
</comment>
<feature type="binding site" evidence="7">
    <location>
        <position position="278"/>
    </location>
    <ligand>
        <name>FMN</name>
        <dbReference type="ChEBI" id="CHEBI:58210"/>
    </ligand>
</feature>
<feature type="binding site" evidence="7">
    <location>
        <position position="27"/>
    </location>
    <ligand>
        <name>glyoxylate</name>
        <dbReference type="ChEBI" id="CHEBI:36655"/>
    </ligand>
</feature>
<feature type="binding site" evidence="7">
    <location>
        <begin position="310"/>
        <end position="314"/>
    </location>
    <ligand>
        <name>FMN</name>
        <dbReference type="ChEBI" id="CHEBI:58210"/>
    </ligand>
</feature>
<reference evidence="9 10" key="1">
    <citation type="submission" date="2018-01" db="EMBL/GenBank/DDBJ databases">
        <title>Whole genome analyses suggest that Burkholderia sensu lato contains two further novel genera in the rhizoxinica-symbiotica group Mycetohabitans gen. nov., and Trinickia gen. nov.: implications for the evolution of diazotrophy and nodulation in the Burkholderiaceae.</title>
        <authorList>
            <person name="Estrada-de los Santos P."/>
            <person name="Palmer M."/>
            <person name="Chavez-Ramirez B."/>
            <person name="Beukes C."/>
            <person name="Steenkamp E.T."/>
            <person name="Hirsch A.M."/>
            <person name="Manyaka P."/>
            <person name="Maluk M."/>
            <person name="Lafos M."/>
            <person name="Crook M."/>
            <person name="Gross E."/>
            <person name="Simon M.F."/>
            <person name="Bueno dos Reis Junior F."/>
            <person name="Poole P.S."/>
            <person name="Venter S.N."/>
            <person name="James E.K."/>
        </authorList>
    </citation>
    <scope>NUCLEOTIDE SEQUENCE [LARGE SCALE GENOMIC DNA]</scope>
    <source>
        <strain evidence="9 10">JPY 581</strain>
    </source>
</reference>
<dbReference type="PANTHER" id="PTHR10578">
    <property type="entry name" value="S -2-HYDROXY-ACID OXIDASE-RELATED"/>
    <property type="match status" value="1"/>
</dbReference>
<evidence type="ECO:0000256" key="3">
    <source>
        <dbReference type="ARBA" id="ARBA00022643"/>
    </source>
</evidence>
<evidence type="ECO:0000256" key="1">
    <source>
        <dbReference type="ARBA" id="ARBA00001917"/>
    </source>
</evidence>
<evidence type="ECO:0000256" key="6">
    <source>
        <dbReference type="PIRSR" id="PIRSR000138-1"/>
    </source>
</evidence>
<dbReference type="PROSITE" id="PS51349">
    <property type="entry name" value="FMN_HYDROXY_ACID_DH_2"/>
    <property type="match status" value="1"/>
</dbReference>
<dbReference type="FunFam" id="3.20.20.70:FF:000029">
    <property type="entry name" value="L-lactate dehydrogenase"/>
    <property type="match status" value="1"/>
</dbReference>
<dbReference type="Gene3D" id="3.20.20.70">
    <property type="entry name" value="Aldolase class I"/>
    <property type="match status" value="1"/>
</dbReference>
<feature type="binding site" evidence="7">
    <location>
        <position position="157"/>
    </location>
    <ligand>
        <name>FMN</name>
        <dbReference type="ChEBI" id="CHEBI:58210"/>
    </ligand>
</feature>
<evidence type="ECO:0000259" key="8">
    <source>
        <dbReference type="PROSITE" id="PS51349"/>
    </source>
</evidence>
<dbReference type="CDD" id="cd02809">
    <property type="entry name" value="alpha_hydroxyacid_oxid_FMN"/>
    <property type="match status" value="1"/>
</dbReference>
<dbReference type="PROSITE" id="PS00557">
    <property type="entry name" value="FMN_HYDROXY_ACID_DH_1"/>
    <property type="match status" value="1"/>
</dbReference>
<dbReference type="AlphaFoldDB" id="A0A2N7XAM4"/>
<keyword evidence="10" id="KW-1185">Reference proteome</keyword>
<dbReference type="PIRSF" id="PIRSF000138">
    <property type="entry name" value="Al-hdrx_acd_dh"/>
    <property type="match status" value="1"/>
</dbReference>
<feature type="binding site" evidence="7">
    <location>
        <position position="283"/>
    </location>
    <ligand>
        <name>glyoxylate</name>
        <dbReference type="ChEBI" id="CHEBI:36655"/>
    </ligand>
</feature>
<feature type="binding site" evidence="7">
    <location>
        <begin position="80"/>
        <end position="82"/>
    </location>
    <ligand>
        <name>FMN</name>
        <dbReference type="ChEBI" id="CHEBI:58210"/>
    </ligand>
</feature>
<feature type="binding site" evidence="7">
    <location>
        <position position="280"/>
    </location>
    <ligand>
        <name>glyoxylate</name>
        <dbReference type="ChEBI" id="CHEBI:36655"/>
    </ligand>
</feature>
<protein>
    <submittedName>
        <fullName evidence="9">Alpha-hydroxy-acid oxidizing protein</fullName>
    </submittedName>
</protein>
<dbReference type="RefSeq" id="WP_018439191.1">
    <property type="nucleotide sequence ID" value="NZ_KB890165.1"/>
</dbReference>
<dbReference type="GO" id="GO:0010181">
    <property type="term" value="F:FMN binding"/>
    <property type="evidence" value="ECO:0007669"/>
    <property type="project" value="InterPro"/>
</dbReference>
<evidence type="ECO:0000256" key="7">
    <source>
        <dbReference type="PIRSR" id="PIRSR000138-2"/>
    </source>
</evidence>
<feature type="binding site" evidence="7">
    <location>
        <begin position="333"/>
        <end position="334"/>
    </location>
    <ligand>
        <name>FMN</name>
        <dbReference type="ChEBI" id="CHEBI:58210"/>
    </ligand>
</feature>
<evidence type="ECO:0000256" key="5">
    <source>
        <dbReference type="ARBA" id="ARBA00024042"/>
    </source>
</evidence>
<evidence type="ECO:0000256" key="2">
    <source>
        <dbReference type="ARBA" id="ARBA00022630"/>
    </source>
</evidence>
<dbReference type="SUPFAM" id="SSF51395">
    <property type="entry name" value="FMN-linked oxidoreductases"/>
    <property type="match status" value="1"/>
</dbReference>
<dbReference type="STRING" id="863227.GCA_000373005_00679"/>
<feature type="binding site" evidence="7">
    <location>
        <position position="256"/>
    </location>
    <ligand>
        <name>FMN</name>
        <dbReference type="ChEBI" id="CHEBI:58210"/>
    </ligand>
</feature>
<feature type="binding site" evidence="7">
    <location>
        <position position="131"/>
    </location>
    <ligand>
        <name>glyoxylate</name>
        <dbReference type="ChEBI" id="CHEBI:36655"/>
    </ligand>
</feature>
<dbReference type="GO" id="GO:0016614">
    <property type="term" value="F:oxidoreductase activity, acting on CH-OH group of donors"/>
    <property type="evidence" value="ECO:0007669"/>
    <property type="project" value="UniProtKB-ARBA"/>
</dbReference>
<evidence type="ECO:0000313" key="10">
    <source>
        <dbReference type="Proteomes" id="UP000235777"/>
    </source>
</evidence>
<feature type="binding site" evidence="7">
    <location>
        <position position="129"/>
    </location>
    <ligand>
        <name>FMN</name>
        <dbReference type="ChEBI" id="CHEBI:58210"/>
    </ligand>
</feature>
<dbReference type="OrthoDB" id="9770452at2"/>
<dbReference type="Pfam" id="PF01070">
    <property type="entry name" value="FMN_dh"/>
    <property type="match status" value="1"/>
</dbReference>
<evidence type="ECO:0000256" key="4">
    <source>
        <dbReference type="ARBA" id="ARBA00023002"/>
    </source>
</evidence>
<feature type="domain" description="FMN hydroxy acid dehydrogenase" evidence="8">
    <location>
        <begin position="1"/>
        <end position="384"/>
    </location>
</feature>
<sequence length="392" mass="41829">MKLARHLSIGDLERSARRRLPASIYGYVSGAAEDQCALAGNRAAFARWALVPRMLTGVAERSQEVELLGVRYASPIGIAPMGLAGLCAHDGDLQLARVAHSERVPFVLSAASTVPLEAISNAAPGSWYQAYLSADRAAIAALLARVEAAGFPVLVVTVDVPLASLRENELRNGFSVPLRLSTRLVLGGLARPRWMWSTFARTLATRGIPHFENFTATRGGPIVTGATGDHRSGRAALNWGDIDWIRKQWNGKLLIKGILHPGDARRAKEAGADGVIVSNHGGRQLDGALATLDALPEIAAVAGDMAVILDGGVRRGTDVLKALALGARFVLVGRPAMYGLAVGGEAGVRHALRLLRREIDVDLALIGCARIANIDREFVARIHQMGWPRDEA</sequence>
<name>A0A2N7XAM4_9BURK</name>
<dbReference type="InterPro" id="IPR037396">
    <property type="entry name" value="FMN_HAD"/>
</dbReference>
<feature type="active site" description="Proton acceptor" evidence="6">
    <location>
        <position position="280"/>
    </location>
</feature>
<organism evidence="9 10">
    <name type="scientific">Trinickia symbiotica</name>
    <dbReference type="NCBI Taxonomy" id="863227"/>
    <lineage>
        <taxon>Bacteria</taxon>
        <taxon>Pseudomonadati</taxon>
        <taxon>Pseudomonadota</taxon>
        <taxon>Betaproteobacteria</taxon>
        <taxon>Burkholderiales</taxon>
        <taxon>Burkholderiaceae</taxon>
        <taxon>Trinickia</taxon>
    </lineage>
</organism>
<keyword evidence="4" id="KW-0560">Oxidoreductase</keyword>
<evidence type="ECO:0000313" key="9">
    <source>
        <dbReference type="EMBL" id="PMS38803.1"/>
    </source>
</evidence>
<dbReference type="EMBL" id="PNYC01000001">
    <property type="protein sequence ID" value="PMS38803.1"/>
    <property type="molecule type" value="Genomic_DNA"/>
</dbReference>
<dbReference type="InterPro" id="IPR013785">
    <property type="entry name" value="Aldolase_TIM"/>
</dbReference>
<feature type="binding site" evidence="7">
    <location>
        <position position="166"/>
    </location>
    <ligand>
        <name>glyoxylate</name>
        <dbReference type="ChEBI" id="CHEBI:36655"/>
    </ligand>
</feature>
<gene>
    <name evidence="9" type="ORF">C0Z20_02895</name>
</gene>
<dbReference type="InterPro" id="IPR008259">
    <property type="entry name" value="FMN_hydac_DH_AS"/>
</dbReference>
<dbReference type="InterPro" id="IPR012133">
    <property type="entry name" value="Alpha-hydoxy_acid_DH_FMN"/>
</dbReference>
<comment type="cofactor">
    <cofactor evidence="1">
        <name>FMN</name>
        <dbReference type="ChEBI" id="CHEBI:58210"/>
    </cofactor>
</comment>
<keyword evidence="2 7" id="KW-0285">Flavoprotein</keyword>
<proteinExistence type="inferred from homology"/>
<dbReference type="PANTHER" id="PTHR10578:SF143">
    <property type="entry name" value="FMN-DEPENDENT ALPHA-HYDROXY ACID DEHYDROGENASE PB1A11.03"/>
    <property type="match status" value="1"/>
</dbReference>
<feature type="binding site" evidence="7">
    <location>
        <position position="109"/>
    </location>
    <ligand>
        <name>FMN</name>
        <dbReference type="ChEBI" id="CHEBI:58210"/>
    </ligand>
</feature>
<dbReference type="Proteomes" id="UP000235777">
    <property type="component" value="Unassembled WGS sequence"/>
</dbReference>
<accession>A0A2N7XAM4</accession>
<keyword evidence="3 7" id="KW-0288">FMN</keyword>